<evidence type="ECO:0000259" key="2">
    <source>
        <dbReference type="SMART" id="SM00278"/>
    </source>
</evidence>
<feature type="chain" id="PRO_5045219344" evidence="1">
    <location>
        <begin position="25"/>
        <end position="97"/>
    </location>
</feature>
<dbReference type="PANTHER" id="PTHR21180">
    <property type="entry name" value="ENDONUCLEASE/EXONUCLEASE/PHOSPHATASE FAMILY DOMAIN-CONTAINING PROTEIN 1"/>
    <property type="match status" value="1"/>
</dbReference>
<keyword evidence="1" id="KW-0732">Signal</keyword>
<dbReference type="SUPFAM" id="SSF47781">
    <property type="entry name" value="RuvA domain 2-like"/>
    <property type="match status" value="1"/>
</dbReference>
<dbReference type="EMBL" id="JBHRTL010000006">
    <property type="protein sequence ID" value="MFC3154865.1"/>
    <property type="molecule type" value="Genomic_DNA"/>
</dbReference>
<dbReference type="NCBIfam" id="TIGR00426">
    <property type="entry name" value="competence protein ComEA helix-hairpin-helix repeat region"/>
    <property type="match status" value="1"/>
</dbReference>
<protein>
    <submittedName>
        <fullName evidence="3">ComEA family DNA-binding protein</fullName>
    </submittedName>
</protein>
<dbReference type="Proteomes" id="UP001595548">
    <property type="component" value="Unassembled WGS sequence"/>
</dbReference>
<feature type="signal peptide" evidence="1">
    <location>
        <begin position="1"/>
        <end position="24"/>
    </location>
</feature>
<name>A0ABV7HRZ7_9GAMM</name>
<dbReference type="PANTHER" id="PTHR21180:SF32">
    <property type="entry name" value="ENDONUCLEASE_EXONUCLEASE_PHOSPHATASE FAMILY DOMAIN-CONTAINING PROTEIN 1"/>
    <property type="match status" value="1"/>
</dbReference>
<dbReference type="InterPro" id="IPR003583">
    <property type="entry name" value="Hlx-hairpin-Hlx_DNA-bd_motif"/>
</dbReference>
<feature type="domain" description="Helix-hairpin-helix DNA-binding motif class 1" evidence="2">
    <location>
        <begin position="75"/>
        <end position="94"/>
    </location>
</feature>
<dbReference type="Pfam" id="PF12836">
    <property type="entry name" value="HHH_3"/>
    <property type="match status" value="1"/>
</dbReference>
<organism evidence="3 4">
    <name type="scientific">Gilvimarinus japonicus</name>
    <dbReference type="NCBI Taxonomy" id="1796469"/>
    <lineage>
        <taxon>Bacteria</taxon>
        <taxon>Pseudomonadati</taxon>
        <taxon>Pseudomonadota</taxon>
        <taxon>Gammaproteobacteria</taxon>
        <taxon>Cellvibrionales</taxon>
        <taxon>Cellvibrionaceae</taxon>
        <taxon>Gilvimarinus</taxon>
    </lineage>
</organism>
<accession>A0ABV7HRZ7</accession>
<feature type="domain" description="Helix-hairpin-helix DNA-binding motif class 1" evidence="2">
    <location>
        <begin position="45"/>
        <end position="64"/>
    </location>
</feature>
<comment type="caution">
    <text evidence="3">The sequence shown here is derived from an EMBL/GenBank/DDBJ whole genome shotgun (WGS) entry which is preliminary data.</text>
</comment>
<keyword evidence="4" id="KW-1185">Reference proteome</keyword>
<dbReference type="SMART" id="SM00278">
    <property type="entry name" value="HhH1"/>
    <property type="match status" value="2"/>
</dbReference>
<evidence type="ECO:0000313" key="3">
    <source>
        <dbReference type="EMBL" id="MFC3154865.1"/>
    </source>
</evidence>
<sequence length="97" mass="10325">MKRLFCSFLIAITSVVFSPLAVIAAEPDTAASTVAPININTADAQELTALNGVGEAKAEAIIAWREENGPFEKVDQLLEVNGIGEATLSDIRKRVVL</sequence>
<gene>
    <name evidence="3" type="ORF">ACFOEB_06575</name>
</gene>
<dbReference type="InterPro" id="IPR010994">
    <property type="entry name" value="RuvA_2-like"/>
</dbReference>
<dbReference type="InterPro" id="IPR051675">
    <property type="entry name" value="Endo/Exo/Phosphatase_dom_1"/>
</dbReference>
<dbReference type="RefSeq" id="WP_382415317.1">
    <property type="nucleotide sequence ID" value="NZ_AP031500.1"/>
</dbReference>
<dbReference type="GO" id="GO:0003677">
    <property type="term" value="F:DNA binding"/>
    <property type="evidence" value="ECO:0007669"/>
    <property type="project" value="UniProtKB-KW"/>
</dbReference>
<keyword evidence="3" id="KW-0238">DNA-binding</keyword>
<evidence type="ECO:0000256" key="1">
    <source>
        <dbReference type="SAM" id="SignalP"/>
    </source>
</evidence>
<dbReference type="Gene3D" id="1.10.150.280">
    <property type="entry name" value="AF1531-like domain"/>
    <property type="match status" value="1"/>
</dbReference>
<evidence type="ECO:0000313" key="4">
    <source>
        <dbReference type="Proteomes" id="UP001595548"/>
    </source>
</evidence>
<reference evidence="4" key="1">
    <citation type="journal article" date="2019" name="Int. J. Syst. Evol. Microbiol.">
        <title>The Global Catalogue of Microorganisms (GCM) 10K type strain sequencing project: providing services to taxonomists for standard genome sequencing and annotation.</title>
        <authorList>
            <consortium name="The Broad Institute Genomics Platform"/>
            <consortium name="The Broad Institute Genome Sequencing Center for Infectious Disease"/>
            <person name="Wu L."/>
            <person name="Ma J."/>
        </authorList>
    </citation>
    <scope>NUCLEOTIDE SEQUENCE [LARGE SCALE GENOMIC DNA]</scope>
    <source>
        <strain evidence="4">KCTC 52141</strain>
    </source>
</reference>
<proteinExistence type="predicted"/>
<dbReference type="InterPro" id="IPR004509">
    <property type="entry name" value="Competence_ComEA_HhH"/>
</dbReference>